<evidence type="ECO:0000313" key="7">
    <source>
        <dbReference type="EMBL" id="PIV64215.1"/>
    </source>
</evidence>
<reference evidence="8" key="1">
    <citation type="submission" date="2017-09" db="EMBL/GenBank/DDBJ databases">
        <title>Depth-based differentiation of microbial function through sediment-hosted aquifers and enrichment of novel symbionts in the deep terrestrial subsurface.</title>
        <authorList>
            <person name="Probst A.J."/>
            <person name="Ladd B."/>
            <person name="Jarett J.K."/>
            <person name="Geller-Mcgrath D.E."/>
            <person name="Sieber C.M.K."/>
            <person name="Emerson J.B."/>
            <person name="Anantharaman K."/>
            <person name="Thomas B.C."/>
            <person name="Malmstrom R."/>
            <person name="Stieglmeier M."/>
            <person name="Klingl A."/>
            <person name="Woyke T."/>
            <person name="Ryan C.M."/>
            <person name="Banfield J.F."/>
        </authorList>
    </citation>
    <scope>NUCLEOTIDE SEQUENCE [LARGE SCALE GENOMIC DNA]</scope>
</reference>
<evidence type="ECO:0000313" key="8">
    <source>
        <dbReference type="Proteomes" id="UP000228886"/>
    </source>
</evidence>
<dbReference type="PANTHER" id="PTHR46111">
    <property type="entry name" value="RIBOSOMAL RNA SMALL SUBUNIT METHYLTRANSFERASE I"/>
    <property type="match status" value="1"/>
</dbReference>
<evidence type="ECO:0000256" key="5">
    <source>
        <dbReference type="ARBA" id="ARBA00022691"/>
    </source>
</evidence>
<evidence type="ECO:0000256" key="3">
    <source>
        <dbReference type="ARBA" id="ARBA00022603"/>
    </source>
</evidence>
<dbReference type="PANTHER" id="PTHR46111:SF1">
    <property type="entry name" value="RIBOSOMAL RNA SMALL SUBUNIT METHYLTRANSFERASE I"/>
    <property type="match status" value="1"/>
</dbReference>
<dbReference type="GO" id="GO:0006364">
    <property type="term" value="P:rRNA processing"/>
    <property type="evidence" value="ECO:0007669"/>
    <property type="project" value="UniProtKB-KW"/>
</dbReference>
<feature type="non-terminal residue" evidence="7">
    <location>
        <position position="112"/>
    </location>
</feature>
<gene>
    <name evidence="7" type="ORF">COS11_03345</name>
</gene>
<dbReference type="InterPro" id="IPR000878">
    <property type="entry name" value="4pyrrol_Mease"/>
</dbReference>
<organism evidence="7 8">
    <name type="scientific">bacterium (Candidatus Ratteibacteria) CG01_land_8_20_14_3_00_40_19</name>
    <dbReference type="NCBI Taxonomy" id="2014290"/>
    <lineage>
        <taxon>Bacteria</taxon>
        <taxon>Candidatus Ratteibacteria</taxon>
    </lineage>
</organism>
<dbReference type="InterPro" id="IPR014777">
    <property type="entry name" value="4pyrrole_Mease_sub1"/>
</dbReference>
<keyword evidence="4 7" id="KW-0808">Transferase</keyword>
<dbReference type="AlphaFoldDB" id="A0A2M7E939"/>
<sequence>MLYIVATPIGNLEDITLRALRVLGEVDFIAAEDTRETRKLLFKYKIKKPLFSYYKDNERKMAGKILQLLKEGRKIALVSDRGTPGISDPAYLLVKLVREAKIPVASIPGACA</sequence>
<accession>A0A2M7E939</accession>
<dbReference type="Proteomes" id="UP000228886">
    <property type="component" value="Unassembled WGS sequence"/>
</dbReference>
<feature type="domain" description="Tetrapyrrole methylase" evidence="6">
    <location>
        <begin position="1"/>
        <end position="112"/>
    </location>
</feature>
<dbReference type="EMBL" id="PETL01000163">
    <property type="protein sequence ID" value="PIV64215.1"/>
    <property type="molecule type" value="Genomic_DNA"/>
</dbReference>
<dbReference type="FunFam" id="3.40.1010.10:FF:000007">
    <property type="entry name" value="Ribosomal RNA small subunit methyltransferase I"/>
    <property type="match status" value="1"/>
</dbReference>
<evidence type="ECO:0000256" key="2">
    <source>
        <dbReference type="ARBA" id="ARBA00022552"/>
    </source>
</evidence>
<keyword evidence="3 7" id="KW-0489">Methyltransferase</keyword>
<proteinExistence type="predicted"/>
<keyword evidence="1" id="KW-0963">Cytoplasm</keyword>
<keyword evidence="2" id="KW-0698">rRNA processing</keyword>
<dbReference type="InterPro" id="IPR008189">
    <property type="entry name" value="rRNA_ssu_MeTfrase_I"/>
</dbReference>
<comment type="caution">
    <text evidence="7">The sequence shown here is derived from an EMBL/GenBank/DDBJ whole genome shotgun (WGS) entry which is preliminary data.</text>
</comment>
<evidence type="ECO:0000256" key="4">
    <source>
        <dbReference type="ARBA" id="ARBA00022679"/>
    </source>
</evidence>
<keyword evidence="5" id="KW-0949">S-adenosyl-L-methionine</keyword>
<dbReference type="InterPro" id="IPR035996">
    <property type="entry name" value="4pyrrol_Methylase_sf"/>
</dbReference>
<dbReference type="SUPFAM" id="SSF53790">
    <property type="entry name" value="Tetrapyrrole methylase"/>
    <property type="match status" value="1"/>
</dbReference>
<dbReference type="GO" id="GO:0008168">
    <property type="term" value="F:methyltransferase activity"/>
    <property type="evidence" value="ECO:0007669"/>
    <property type="project" value="UniProtKB-KW"/>
</dbReference>
<dbReference type="GO" id="GO:0032259">
    <property type="term" value="P:methylation"/>
    <property type="evidence" value="ECO:0007669"/>
    <property type="project" value="UniProtKB-KW"/>
</dbReference>
<dbReference type="Gene3D" id="3.40.1010.10">
    <property type="entry name" value="Cobalt-precorrin-4 Transmethylase, Domain 1"/>
    <property type="match status" value="1"/>
</dbReference>
<name>A0A2M7E939_9BACT</name>
<protein>
    <submittedName>
        <fullName evidence="7">16S rRNA (Cytidine(1402)-2'-O)-methyltransferase</fullName>
    </submittedName>
</protein>
<evidence type="ECO:0000256" key="1">
    <source>
        <dbReference type="ARBA" id="ARBA00022490"/>
    </source>
</evidence>
<dbReference type="Pfam" id="PF00590">
    <property type="entry name" value="TP_methylase"/>
    <property type="match status" value="1"/>
</dbReference>
<evidence type="ECO:0000259" key="6">
    <source>
        <dbReference type="Pfam" id="PF00590"/>
    </source>
</evidence>